<reference evidence="1 2" key="1">
    <citation type="submission" date="2023-05" db="EMBL/GenBank/DDBJ databases">
        <title>A 100% complete, gapless, phased diploid assembly of the Scenedesmus obliquus UTEX 3031 genome.</title>
        <authorList>
            <person name="Biondi T.C."/>
            <person name="Hanschen E.R."/>
            <person name="Kwon T."/>
            <person name="Eng W."/>
            <person name="Kruse C.P.S."/>
            <person name="Koehler S.I."/>
            <person name="Kunde Y."/>
            <person name="Gleasner C.D."/>
            <person name="You Mak K.T."/>
            <person name="Polle J."/>
            <person name="Hovde B.T."/>
            <person name="Starkenburg S.R."/>
        </authorList>
    </citation>
    <scope>NUCLEOTIDE SEQUENCE [LARGE SCALE GENOMIC DNA]</scope>
    <source>
        <strain evidence="1 2">DOE0152z</strain>
    </source>
</reference>
<organism evidence="1 2">
    <name type="scientific">Tetradesmus obliquus</name>
    <name type="common">Green alga</name>
    <name type="synonym">Acutodesmus obliquus</name>
    <dbReference type="NCBI Taxonomy" id="3088"/>
    <lineage>
        <taxon>Eukaryota</taxon>
        <taxon>Viridiplantae</taxon>
        <taxon>Chlorophyta</taxon>
        <taxon>core chlorophytes</taxon>
        <taxon>Chlorophyceae</taxon>
        <taxon>CS clade</taxon>
        <taxon>Sphaeropleales</taxon>
        <taxon>Scenedesmaceae</taxon>
        <taxon>Tetradesmus</taxon>
    </lineage>
</organism>
<evidence type="ECO:0000313" key="2">
    <source>
        <dbReference type="Proteomes" id="UP001244341"/>
    </source>
</evidence>
<name>A0ABY8UQV7_TETOB</name>
<accession>A0ABY8UQV7</accession>
<dbReference type="Proteomes" id="UP001244341">
    <property type="component" value="Chromosome 15b"/>
</dbReference>
<gene>
    <name evidence="1" type="ORF">OEZ85_001397</name>
</gene>
<dbReference type="EMBL" id="CP126222">
    <property type="protein sequence ID" value="WIA23048.1"/>
    <property type="molecule type" value="Genomic_DNA"/>
</dbReference>
<proteinExistence type="predicted"/>
<protein>
    <submittedName>
        <fullName evidence="1">Uncharacterized protein</fullName>
    </submittedName>
</protein>
<evidence type="ECO:0000313" key="1">
    <source>
        <dbReference type="EMBL" id="WIA23048.1"/>
    </source>
</evidence>
<sequence>MTTAQSHLQVPDSELECVIWIDAKTMYMVVNSKYGWAMAGDEDTYETAFPPTLKNPMKLKYYIAVNYRLGALLLVFYTGTTGMPADRDPNRVYLTKKGKRARAVTSEEWTKIMQLFREEAEKPANLAKLGAREQWKYSWDNDKGRMQKWLALQDKATLTVAQCKAELMRLFTQELDISSIQKDVRTLKDTYQAVVDAEGGYVKKQHR</sequence>
<keyword evidence="2" id="KW-1185">Reference proteome</keyword>